<sequence length="90" mass="10361">MFNEDSCIRFLCKRGTFQPPAIEIFPQNTVITVIHVSSRHQMELVESNFTKAGVLQRTGQLTTNWNSGNEFLSSFGGWMVKFQTLQEKEF</sequence>
<name>A0A4Y2BZ02_ARAVE</name>
<accession>A0A4Y2BZ02</accession>
<dbReference type="AlphaFoldDB" id="A0A4Y2BZ02"/>
<dbReference type="Proteomes" id="UP000499080">
    <property type="component" value="Unassembled WGS sequence"/>
</dbReference>
<organism evidence="1 2">
    <name type="scientific">Araneus ventricosus</name>
    <name type="common">Orbweaver spider</name>
    <name type="synonym">Epeira ventricosa</name>
    <dbReference type="NCBI Taxonomy" id="182803"/>
    <lineage>
        <taxon>Eukaryota</taxon>
        <taxon>Metazoa</taxon>
        <taxon>Ecdysozoa</taxon>
        <taxon>Arthropoda</taxon>
        <taxon>Chelicerata</taxon>
        <taxon>Arachnida</taxon>
        <taxon>Araneae</taxon>
        <taxon>Araneomorphae</taxon>
        <taxon>Entelegynae</taxon>
        <taxon>Araneoidea</taxon>
        <taxon>Araneidae</taxon>
        <taxon>Araneus</taxon>
    </lineage>
</organism>
<keyword evidence="2" id="KW-1185">Reference proteome</keyword>
<evidence type="ECO:0000313" key="1">
    <source>
        <dbReference type="EMBL" id="GBL97039.1"/>
    </source>
</evidence>
<evidence type="ECO:0000313" key="2">
    <source>
        <dbReference type="Proteomes" id="UP000499080"/>
    </source>
</evidence>
<comment type="caution">
    <text evidence="1">The sequence shown here is derived from an EMBL/GenBank/DDBJ whole genome shotgun (WGS) entry which is preliminary data.</text>
</comment>
<dbReference type="EMBL" id="BGPR01000126">
    <property type="protein sequence ID" value="GBL97039.1"/>
    <property type="molecule type" value="Genomic_DNA"/>
</dbReference>
<reference evidence="1 2" key="1">
    <citation type="journal article" date="2019" name="Sci. Rep.">
        <title>Orb-weaving spider Araneus ventricosus genome elucidates the spidroin gene catalogue.</title>
        <authorList>
            <person name="Kono N."/>
            <person name="Nakamura H."/>
            <person name="Ohtoshi R."/>
            <person name="Moran D.A.P."/>
            <person name="Shinohara A."/>
            <person name="Yoshida Y."/>
            <person name="Fujiwara M."/>
            <person name="Mori M."/>
            <person name="Tomita M."/>
            <person name="Arakawa K."/>
        </authorList>
    </citation>
    <scope>NUCLEOTIDE SEQUENCE [LARGE SCALE GENOMIC DNA]</scope>
</reference>
<proteinExistence type="predicted"/>
<gene>
    <name evidence="1" type="ORF">AVEN_254089_1</name>
</gene>
<protein>
    <submittedName>
        <fullName evidence="1">Uncharacterized protein</fullName>
    </submittedName>
</protein>